<sequence>MTGMDFTGVALTPVGAGLLANAVGQLNHQRLTRRFREQARSHIFGPWRLWRSDSSWIWMPIAPELMAIMSCEFSRPTKFFPACANPCGSGLARECGGSVKSPVADTPPSRASPLPQVVFSLEGICFPAIPHGSFPRYRVGRSLRRIHRDRS</sequence>
<comment type="caution">
    <text evidence="1">The sequence shown here is derived from an EMBL/GenBank/DDBJ whole genome shotgun (WGS) entry which is preliminary data.</text>
</comment>
<dbReference type="EMBL" id="PYWW01000052">
    <property type="protein sequence ID" value="PTC25198.1"/>
    <property type="molecule type" value="Genomic_DNA"/>
</dbReference>
<gene>
    <name evidence="1" type="ORF">C9382_24965</name>
</gene>
<proteinExistence type="predicted"/>
<evidence type="ECO:0000313" key="1">
    <source>
        <dbReference type="EMBL" id="PTC25198.1"/>
    </source>
</evidence>
<accession>A0A2T4FPA9</accession>
<dbReference type="Proteomes" id="UP000240571">
    <property type="component" value="Unassembled WGS sequence"/>
</dbReference>
<name>A0A2T4FPA9_9PSED</name>
<evidence type="ECO:0000313" key="2">
    <source>
        <dbReference type="Proteomes" id="UP000240571"/>
    </source>
</evidence>
<dbReference type="AlphaFoldDB" id="A0A2T4FPA9"/>
<protein>
    <submittedName>
        <fullName evidence="1">Uncharacterized protein</fullName>
    </submittedName>
</protein>
<organism evidence="1 2">
    <name type="scientific">Pseudomonas aylmerensis</name>
    <dbReference type="NCBI Taxonomy" id="1869229"/>
    <lineage>
        <taxon>Bacteria</taxon>
        <taxon>Pseudomonadati</taxon>
        <taxon>Pseudomonadota</taxon>
        <taxon>Gammaproteobacteria</taxon>
        <taxon>Pseudomonadales</taxon>
        <taxon>Pseudomonadaceae</taxon>
        <taxon>Pseudomonas</taxon>
    </lineage>
</organism>
<reference evidence="1 2" key="1">
    <citation type="submission" date="2018-03" db="EMBL/GenBank/DDBJ databases">
        <title>Diversity of bacteria associated with corn roots inoculated with woodland soils in Canada, and Description of Pseudomonas aylmerense sp. nov.</title>
        <authorList>
            <person name="Tambong J.T."/>
            <person name="Xu R."/>
            <person name="Tchagang C."/>
        </authorList>
    </citation>
    <scope>NUCLEOTIDE SEQUENCE [LARGE SCALE GENOMIC DNA]</scope>
    <source>
        <strain evidence="1 2">S1E44</strain>
    </source>
</reference>